<dbReference type="RefSeq" id="WP_152718572.1">
    <property type="nucleotide sequence ID" value="NZ_VOSJ01000727.1"/>
</dbReference>
<dbReference type="InterPro" id="IPR029261">
    <property type="entry name" value="Transposase_Znf"/>
</dbReference>
<feature type="domain" description="HTH IS21-type" evidence="1">
    <location>
        <begin position="288"/>
        <end position="350"/>
    </location>
</feature>
<sequence length="550" mass="60965">MNSLSLIPGCRIRHVTPLGQNALVVAVEGRASHGRCPACRHISGSVHSSSVRQPADLPSFGREVRLSVRVRRFYCHNHMCSKQTFTEPLPHLLKPHARRTRRLTKAQARIGIALGGEPGARLLVHLAMPASADTLLRLVRHQPLPARQPPRIVGVDDWAMKKGRTYGSILVDLERRKPIELLPDRTASTFSGWLQRHPDIKIIARDRSSEYAKGAATASKAIQVADRWHLLLNARQMVERWLAGAHARLRRLPLVEGSPVASGRRARAYPRTRAEQAASAASRDRWQALYEEVRQRHARGEALLAISRTMGLARGTVRKFAQADSFPARAVRQPGPSILDPFLPHLHARLAAGHENATALWRELRDLGFAGSPKQVYRWLAERRTAPAKTTADKWRSTSPTRPAAGALLPSPKQLAWLLVRPPATLDATEAAVLARVRQDREAALLTDLAQRFCTLVRQCCRDRQTRNSAQASIEALTAWIAEARLSGIGAVETFAAGLEQDSAAVRAALTQPWSSGQAEGQITRLKLFKRSMYGRANFDLLRRRVLLAA</sequence>
<dbReference type="InterPro" id="IPR002560">
    <property type="entry name" value="Transposase_DDE"/>
</dbReference>
<evidence type="ECO:0000313" key="3">
    <source>
        <dbReference type="Proteomes" id="UP000403266"/>
    </source>
</evidence>
<dbReference type="OrthoDB" id="46712at2"/>
<protein>
    <submittedName>
        <fullName evidence="2">ISL3 family transposase</fullName>
    </submittedName>
</protein>
<dbReference type="NCBIfam" id="NF033550">
    <property type="entry name" value="transpos_ISL3"/>
    <property type="match status" value="1"/>
</dbReference>
<accession>A0A5N7MZZ0</accession>
<comment type="caution">
    <text evidence="2">The sequence shown here is derived from an EMBL/GenBank/DDBJ whole genome shotgun (WGS) entry which is preliminary data.</text>
</comment>
<dbReference type="AlphaFoldDB" id="A0A5N7MZZ0"/>
<dbReference type="PANTHER" id="PTHR33498:SF1">
    <property type="entry name" value="TRANSPOSASE FOR INSERTION SEQUENCE ELEMENT IS1557"/>
    <property type="match status" value="1"/>
</dbReference>
<proteinExistence type="predicted"/>
<dbReference type="EMBL" id="VOSK01000678">
    <property type="protein sequence ID" value="MPR31414.1"/>
    <property type="molecule type" value="Genomic_DNA"/>
</dbReference>
<dbReference type="InterPro" id="IPR017894">
    <property type="entry name" value="HTH_IS21_transposase_type"/>
</dbReference>
<gene>
    <name evidence="2" type="ORF">FS320_42790</name>
</gene>
<evidence type="ECO:0000313" key="2">
    <source>
        <dbReference type="EMBL" id="MPR31414.1"/>
    </source>
</evidence>
<dbReference type="Pfam" id="PF14690">
    <property type="entry name" value="Zn_ribbon_ISL3"/>
    <property type="match status" value="1"/>
</dbReference>
<name>A0A5N7MZZ0_9HYPH</name>
<dbReference type="InterPro" id="IPR047951">
    <property type="entry name" value="Transpos_ISL3"/>
</dbReference>
<organism evidence="2 3">
    <name type="scientific">Microvirga tunisiensis</name>
    <dbReference type="NCBI Taxonomy" id="2108360"/>
    <lineage>
        <taxon>Bacteria</taxon>
        <taxon>Pseudomonadati</taxon>
        <taxon>Pseudomonadota</taxon>
        <taxon>Alphaproteobacteria</taxon>
        <taxon>Hyphomicrobiales</taxon>
        <taxon>Methylobacteriaceae</taxon>
        <taxon>Microvirga</taxon>
    </lineage>
</organism>
<keyword evidence="3" id="KW-1185">Reference proteome</keyword>
<dbReference type="Pfam" id="PF01610">
    <property type="entry name" value="DDE_Tnp_ISL3"/>
    <property type="match status" value="2"/>
</dbReference>
<dbReference type="PROSITE" id="PS50531">
    <property type="entry name" value="HTH_IS21"/>
    <property type="match status" value="1"/>
</dbReference>
<dbReference type="Proteomes" id="UP000403266">
    <property type="component" value="Unassembled WGS sequence"/>
</dbReference>
<evidence type="ECO:0000259" key="1">
    <source>
        <dbReference type="PROSITE" id="PS50531"/>
    </source>
</evidence>
<reference evidence="2 3" key="1">
    <citation type="journal article" date="2019" name="Syst. Appl. Microbiol.">
        <title>Microvirga tunisiensis sp. nov., a root nodule symbiotic bacterium isolated from Lupinus micranthus and L. luteus grown in Northern Tunisia.</title>
        <authorList>
            <person name="Msaddak A."/>
            <person name="Rejili M."/>
            <person name="Duran D."/>
            <person name="Mars M."/>
            <person name="Palacios J.M."/>
            <person name="Ruiz-Argueso T."/>
            <person name="Rey L."/>
            <person name="Imperial J."/>
        </authorList>
    </citation>
    <scope>NUCLEOTIDE SEQUENCE [LARGE SCALE GENOMIC DNA]</scope>
    <source>
        <strain evidence="2 3">Lmie10</strain>
    </source>
</reference>
<dbReference type="PANTHER" id="PTHR33498">
    <property type="entry name" value="TRANSPOSASE FOR INSERTION SEQUENCE ELEMENT IS1557"/>
    <property type="match status" value="1"/>
</dbReference>